<keyword evidence="1" id="KW-0812">Transmembrane</keyword>
<dbReference type="EMBL" id="JAMYJR010000009">
    <property type="protein sequence ID" value="MCO8270771.1"/>
    <property type="molecule type" value="Genomic_DNA"/>
</dbReference>
<feature type="transmembrane region" description="Helical" evidence="1">
    <location>
        <begin position="274"/>
        <end position="296"/>
    </location>
</feature>
<evidence type="ECO:0000256" key="1">
    <source>
        <dbReference type="SAM" id="Phobius"/>
    </source>
</evidence>
<keyword evidence="1" id="KW-1133">Transmembrane helix</keyword>
<organism evidence="2 3">
    <name type="scientific">Paractinoplanes aksuensis</name>
    <dbReference type="NCBI Taxonomy" id="2939490"/>
    <lineage>
        <taxon>Bacteria</taxon>
        <taxon>Bacillati</taxon>
        <taxon>Actinomycetota</taxon>
        <taxon>Actinomycetes</taxon>
        <taxon>Micromonosporales</taxon>
        <taxon>Micromonosporaceae</taxon>
        <taxon>Paractinoplanes</taxon>
    </lineage>
</organism>
<accession>A0ABT1DL38</accession>
<evidence type="ECO:0000313" key="3">
    <source>
        <dbReference type="Proteomes" id="UP001523369"/>
    </source>
</evidence>
<proteinExistence type="predicted"/>
<sequence>MIPDRLAEPSAVGALVRVEARRLLRHPALLIGAAAAAWLALPRWITGQPPEAQWDAQTYEQLTLLWSPLHLGAFVAATLTALRPGDGATAEMFAARPLGGRHRTLAQLVAGAIPMALTAVVVSLTWLLIADAGGIPTGFPVPVNLYPTVADAAYVIGLTGAAHAAGIALAHTTRSRLLNVVVGLIFTYIFFFMYWLTSFFPVSLLSPFVSPVSAGKTSYWGTPEPISSNGDGWYAIVRDTDFVACHTVYVAGVGVLLAAHALRRSDPEYRPRRLVLIGGLMAVSGFLLQVLTYSGAWSWPWS</sequence>
<gene>
    <name evidence="2" type="ORF">M1L60_09205</name>
</gene>
<evidence type="ECO:0000313" key="2">
    <source>
        <dbReference type="EMBL" id="MCO8270771.1"/>
    </source>
</evidence>
<comment type="caution">
    <text evidence="2">The sequence shown here is derived from an EMBL/GenBank/DDBJ whole genome shotgun (WGS) entry which is preliminary data.</text>
</comment>
<reference evidence="2 3" key="1">
    <citation type="submission" date="2022-06" db="EMBL/GenBank/DDBJ databases">
        <title>New Species of the Genus Actinoplanes, ActinopZanes ferrugineus.</title>
        <authorList>
            <person name="Ding P."/>
        </authorList>
    </citation>
    <scope>NUCLEOTIDE SEQUENCE [LARGE SCALE GENOMIC DNA]</scope>
    <source>
        <strain evidence="2 3">TRM88003</strain>
    </source>
</reference>
<feature type="transmembrane region" description="Helical" evidence="1">
    <location>
        <begin position="149"/>
        <end position="170"/>
    </location>
</feature>
<dbReference type="Proteomes" id="UP001523369">
    <property type="component" value="Unassembled WGS sequence"/>
</dbReference>
<name>A0ABT1DL38_9ACTN</name>
<protein>
    <submittedName>
        <fullName evidence="2">Uncharacterized protein</fullName>
    </submittedName>
</protein>
<feature type="transmembrane region" description="Helical" evidence="1">
    <location>
        <begin position="241"/>
        <end position="262"/>
    </location>
</feature>
<keyword evidence="3" id="KW-1185">Reference proteome</keyword>
<feature type="transmembrane region" description="Helical" evidence="1">
    <location>
        <begin position="105"/>
        <end position="129"/>
    </location>
</feature>
<keyword evidence="1" id="KW-0472">Membrane</keyword>
<feature type="transmembrane region" description="Helical" evidence="1">
    <location>
        <begin position="177"/>
        <end position="196"/>
    </location>
</feature>
<dbReference type="RefSeq" id="WP_253236904.1">
    <property type="nucleotide sequence ID" value="NZ_JAMYJR010000009.1"/>
</dbReference>